<dbReference type="RefSeq" id="WP_377282133.1">
    <property type="nucleotide sequence ID" value="NZ_JBHRSI010000005.1"/>
</dbReference>
<feature type="chain" id="PRO_5044920535" description="LPS-assembly protein LptD" evidence="4">
    <location>
        <begin position="33"/>
        <end position="791"/>
    </location>
</feature>
<comment type="subcellular location">
    <subcellularLocation>
        <location evidence="4">Cell outer membrane</location>
    </subcellularLocation>
</comment>
<keyword evidence="2 4" id="KW-0472">Membrane</keyword>
<sequence precursor="true">MSSLRRLASTSAKRVLLAGAAWAILSGAAAYAQAPEAPGPDGLRPDELYMEADLVTYDDKAGVATATGEVEVRYQGRTLRANELVYEQTRGVITARGNAQILNADGTSEYADEIVLDEDLRAGAAIGFSARLQQNVKMAAATAVRRDETHHELNRAIYTPCDICEGDEPKTPTWSIRADRVVQDKDRQIVWYRNAVIQVFGAPVLYLPVFWHTDPQAQRKSGLLPPKVGVSDRRGLSYEQPYVQVISPYSDLVISPQINTEVNPFLNLHYRKRFYSGTIDARVGYTYEQDFDGDGDRFGDDTNRSYILASGAFRPADHWRWGFTLERTSDDFLFDKYEVGDVFQSRGPFVADDRRLISQVYAIRQDQRSYLSLAAMSIQGLRPDGSRPPIVLPDGERLVQAENDRTFPGIAPLIEGRWEPEQKIAGGRLRLRGSAVGLIREQSHLTLPGQIASTVDTPYAPGLDSFRSTVEADWRASYTTSAGLRVDPFVQARFDAYRLEDVPGRDFGSDSVTRGLAVAGVDVSWPFYRRFSTATVVLEPVVQLAVSPDAQQVEIIPPLAASGGYPATAATYLNEDSLAFEFDETNLFRANKFPGFDLYEDGARLNAGGRASVLWDDGRRASFLLGRSFRTERNDVFPARSGLQERSSDWVVAADAQPFRGVSFFGRARLDGETLDVRRAEFGANASTSRGYGYIRYLRNDLDLQGNRRENLDLGGRLTLHKNWGVSAYGSRDVQQGAWVVRDLGVFYQDECTVFEVIYRREDAVSGRLGPSDSIAIRLTLATLGEPIYAD</sequence>
<dbReference type="PANTHER" id="PTHR30189:SF1">
    <property type="entry name" value="LPS-ASSEMBLY PROTEIN LPTD"/>
    <property type="match status" value="1"/>
</dbReference>
<comment type="caution">
    <text evidence="7">The sequence shown here is derived from an EMBL/GenBank/DDBJ whole genome shotgun (WGS) entry which is preliminary data.</text>
</comment>
<protein>
    <recommendedName>
        <fullName evidence="4">LPS-assembly protein LptD</fullName>
    </recommendedName>
</protein>
<feature type="domain" description="Organic solvent tolerance-like N-terminal" evidence="5">
    <location>
        <begin position="50"/>
        <end position="139"/>
    </location>
</feature>
<dbReference type="InterPro" id="IPR007543">
    <property type="entry name" value="LptD_C"/>
</dbReference>
<evidence type="ECO:0000259" key="5">
    <source>
        <dbReference type="Pfam" id="PF03968"/>
    </source>
</evidence>
<name>A0ABW4N924_9CAUL</name>
<dbReference type="EMBL" id="JBHUEY010000006">
    <property type="protein sequence ID" value="MFD1785180.1"/>
    <property type="molecule type" value="Genomic_DNA"/>
</dbReference>
<dbReference type="PANTHER" id="PTHR30189">
    <property type="entry name" value="LPS-ASSEMBLY PROTEIN"/>
    <property type="match status" value="1"/>
</dbReference>
<evidence type="ECO:0000313" key="7">
    <source>
        <dbReference type="EMBL" id="MFD1785180.1"/>
    </source>
</evidence>
<keyword evidence="1 4" id="KW-0732">Signal</keyword>
<evidence type="ECO:0000256" key="4">
    <source>
        <dbReference type="HAMAP-Rule" id="MF_01411"/>
    </source>
</evidence>
<dbReference type="Proteomes" id="UP001597237">
    <property type="component" value="Unassembled WGS sequence"/>
</dbReference>
<dbReference type="InterPro" id="IPR005653">
    <property type="entry name" value="OstA-like_N"/>
</dbReference>
<feature type="domain" description="LptD C-terminal" evidence="6">
    <location>
        <begin position="302"/>
        <end position="724"/>
    </location>
</feature>
<keyword evidence="8" id="KW-1185">Reference proteome</keyword>
<feature type="signal peptide" evidence="4">
    <location>
        <begin position="1"/>
        <end position="32"/>
    </location>
</feature>
<evidence type="ECO:0000256" key="3">
    <source>
        <dbReference type="ARBA" id="ARBA00023237"/>
    </source>
</evidence>
<dbReference type="Pfam" id="PF03968">
    <property type="entry name" value="LptD_N"/>
    <property type="match status" value="1"/>
</dbReference>
<evidence type="ECO:0000256" key="2">
    <source>
        <dbReference type="ARBA" id="ARBA00023136"/>
    </source>
</evidence>
<dbReference type="Gene3D" id="2.60.450.10">
    <property type="entry name" value="Lipopolysaccharide (LPS) transport protein A like domain"/>
    <property type="match status" value="1"/>
</dbReference>
<keyword evidence="3 4" id="KW-0998">Cell outer membrane</keyword>
<dbReference type="InterPro" id="IPR020889">
    <property type="entry name" value="LipoPS_assembly_LptD"/>
</dbReference>
<accession>A0ABW4N924</accession>
<proteinExistence type="inferred from homology"/>
<comment type="function">
    <text evidence="4">Involved in the assembly of lipopolysaccharide (LPS) at the surface of the outer membrane.</text>
</comment>
<dbReference type="Pfam" id="PF04453">
    <property type="entry name" value="LptD"/>
    <property type="match status" value="1"/>
</dbReference>
<evidence type="ECO:0000259" key="6">
    <source>
        <dbReference type="Pfam" id="PF04453"/>
    </source>
</evidence>
<organism evidence="7 8">
    <name type="scientific">Phenylobacterium terrae</name>
    <dbReference type="NCBI Taxonomy" id="2665495"/>
    <lineage>
        <taxon>Bacteria</taxon>
        <taxon>Pseudomonadati</taxon>
        <taxon>Pseudomonadota</taxon>
        <taxon>Alphaproteobacteria</taxon>
        <taxon>Caulobacterales</taxon>
        <taxon>Caulobacteraceae</taxon>
        <taxon>Phenylobacterium</taxon>
    </lineage>
</organism>
<evidence type="ECO:0000313" key="8">
    <source>
        <dbReference type="Proteomes" id="UP001597237"/>
    </source>
</evidence>
<comment type="similarity">
    <text evidence="4">Belongs to the LptD family.</text>
</comment>
<gene>
    <name evidence="4" type="primary">lptD</name>
    <name evidence="7" type="ORF">ACFSC0_17400</name>
</gene>
<dbReference type="HAMAP" id="MF_01411">
    <property type="entry name" value="LPS_assembly_LptD"/>
    <property type="match status" value="1"/>
</dbReference>
<evidence type="ECO:0000256" key="1">
    <source>
        <dbReference type="ARBA" id="ARBA00022729"/>
    </source>
</evidence>
<reference evidence="8" key="1">
    <citation type="journal article" date="2019" name="Int. J. Syst. Evol. Microbiol.">
        <title>The Global Catalogue of Microorganisms (GCM) 10K type strain sequencing project: providing services to taxonomists for standard genome sequencing and annotation.</title>
        <authorList>
            <consortium name="The Broad Institute Genomics Platform"/>
            <consortium name="The Broad Institute Genome Sequencing Center for Infectious Disease"/>
            <person name="Wu L."/>
            <person name="Ma J."/>
        </authorList>
    </citation>
    <scope>NUCLEOTIDE SEQUENCE [LARGE SCALE GENOMIC DNA]</scope>
    <source>
        <strain evidence="8">DFY28</strain>
    </source>
</reference>
<comment type="caution">
    <text evidence="4">Lacks conserved residue(s) required for the propagation of feature annotation.</text>
</comment>
<dbReference type="InterPro" id="IPR050218">
    <property type="entry name" value="LptD"/>
</dbReference>
<comment type="subunit">
    <text evidence="4">Component of the lipopolysaccharide transport and assembly complex.</text>
</comment>